<dbReference type="PANTHER" id="PTHR32089:SF112">
    <property type="entry name" value="LYSOZYME-LIKE PROTEIN-RELATED"/>
    <property type="match status" value="1"/>
</dbReference>
<dbReference type="Pfam" id="PF00015">
    <property type="entry name" value="MCPsignal"/>
    <property type="match status" value="1"/>
</dbReference>
<dbReference type="InterPro" id="IPR024478">
    <property type="entry name" value="HlyB_4HB_MCP"/>
</dbReference>
<evidence type="ECO:0000313" key="7">
    <source>
        <dbReference type="EMBL" id="OOM61054.1"/>
    </source>
</evidence>
<dbReference type="Pfam" id="PF12729">
    <property type="entry name" value="4HB_MCP_1"/>
    <property type="match status" value="1"/>
</dbReference>
<dbReference type="CDD" id="cd06225">
    <property type="entry name" value="HAMP"/>
    <property type="match status" value="1"/>
</dbReference>
<dbReference type="Gene3D" id="1.10.287.950">
    <property type="entry name" value="Methyl-accepting chemotaxis protein"/>
    <property type="match status" value="1"/>
</dbReference>
<dbReference type="GO" id="GO:0006935">
    <property type="term" value="P:chemotaxis"/>
    <property type="evidence" value="ECO:0007669"/>
    <property type="project" value="InterPro"/>
</dbReference>
<keyword evidence="4" id="KW-0472">Membrane</keyword>
<dbReference type="PROSITE" id="PS50111">
    <property type="entry name" value="CHEMOTAXIS_TRANSDUC_2"/>
    <property type="match status" value="1"/>
</dbReference>
<evidence type="ECO:0000259" key="5">
    <source>
        <dbReference type="PROSITE" id="PS50111"/>
    </source>
</evidence>
<dbReference type="GO" id="GO:0016020">
    <property type="term" value="C:membrane"/>
    <property type="evidence" value="ECO:0007669"/>
    <property type="project" value="InterPro"/>
</dbReference>
<dbReference type="SMART" id="SM00283">
    <property type="entry name" value="MA"/>
    <property type="match status" value="1"/>
</dbReference>
<sequence>MIRWFNNFKMMTKLISLFIFLSLFIGIVGAIGIHNMDKIKSNSMVMHDVNLKSVEQLNSIEQNYLNIRATLLKMTYKEKIEKNELDGLIKDFKDSSQKANDLLVNYKKNSPTDQKNASLNQIENLSKEYLSVGEKVSDAVMAGDYTTAQKQLSGMTATRTGLFKALDEIINTNMDESDTAYENNLIAYNGSKMLVLGITILGLIVAIILGVLISLATSKSLKKIVSFSNALGEGDLTKNVDINSKDEFGEVANSLNKAKDNMKVLIAEIVNNASDISAASEQLSATSEEVSSKMIIVNESTEQIARGIQDLSATTQEVSASAEEIGNTTNELTKKANISFKSAIEIKERAIKIKDKANGNIEQGNTIYEENRKNILKAIEDGKVVQGVKLMADSIGEIAEQTNLLALNAAIEAARAGEMGKGFAVVADEVRTLAEQSSNAVGNIQGMVYKVQEAFNNLSKSGQEVLEYLENSVRPSYELLRETGVQYEKDAEFVNDIARDIANSSEQMNEVINQINHALEDLSSTSVESANNSEDILASVNETTHAVSEVAKSAQSQAETSQVLIGLAQKFKI</sequence>
<evidence type="ECO:0000313" key="8">
    <source>
        <dbReference type="Proteomes" id="UP000190973"/>
    </source>
</evidence>
<evidence type="ECO:0000256" key="2">
    <source>
        <dbReference type="ARBA" id="ARBA00029447"/>
    </source>
</evidence>
<dbReference type="PANTHER" id="PTHR32089">
    <property type="entry name" value="METHYL-ACCEPTING CHEMOTAXIS PROTEIN MCPB"/>
    <property type="match status" value="1"/>
</dbReference>
<dbReference type="PRINTS" id="PR00260">
    <property type="entry name" value="CHEMTRNSDUCR"/>
</dbReference>
<dbReference type="SMART" id="SM00304">
    <property type="entry name" value="HAMP"/>
    <property type="match status" value="1"/>
</dbReference>
<dbReference type="PROSITE" id="PS50885">
    <property type="entry name" value="HAMP"/>
    <property type="match status" value="1"/>
</dbReference>
<protein>
    <submittedName>
        <fullName evidence="7">Methyl-accepting chemotaxis protein 4</fullName>
    </submittedName>
</protein>
<evidence type="ECO:0000256" key="1">
    <source>
        <dbReference type="ARBA" id="ARBA00023224"/>
    </source>
</evidence>
<evidence type="ECO:0000256" key="4">
    <source>
        <dbReference type="SAM" id="Phobius"/>
    </source>
</evidence>
<accession>A0A1S8S6K5</accession>
<dbReference type="Gene3D" id="6.10.340.10">
    <property type="match status" value="1"/>
</dbReference>
<dbReference type="Pfam" id="PF00672">
    <property type="entry name" value="HAMP"/>
    <property type="match status" value="1"/>
</dbReference>
<dbReference type="InterPro" id="IPR004089">
    <property type="entry name" value="MCPsignal_dom"/>
</dbReference>
<comment type="caution">
    <text evidence="7">The sequence shown here is derived from an EMBL/GenBank/DDBJ whole genome shotgun (WGS) entry which is preliminary data.</text>
</comment>
<dbReference type="SUPFAM" id="SSF58104">
    <property type="entry name" value="Methyl-accepting chemotaxis protein (MCP) signaling domain"/>
    <property type="match status" value="1"/>
</dbReference>
<proteinExistence type="inferred from homology"/>
<keyword evidence="1 3" id="KW-0807">Transducer</keyword>
<evidence type="ECO:0000256" key="3">
    <source>
        <dbReference type="PROSITE-ProRule" id="PRU00284"/>
    </source>
</evidence>
<organism evidence="7 8">
    <name type="scientific">Clostridium beijerinckii</name>
    <name type="common">Clostridium MP</name>
    <dbReference type="NCBI Taxonomy" id="1520"/>
    <lineage>
        <taxon>Bacteria</taxon>
        <taxon>Bacillati</taxon>
        <taxon>Bacillota</taxon>
        <taxon>Clostridia</taxon>
        <taxon>Eubacteriales</taxon>
        <taxon>Clostridiaceae</taxon>
        <taxon>Clostridium</taxon>
    </lineage>
</organism>
<keyword evidence="4" id="KW-0812">Transmembrane</keyword>
<dbReference type="InterPro" id="IPR003660">
    <property type="entry name" value="HAMP_dom"/>
</dbReference>
<dbReference type="GO" id="GO:0004888">
    <property type="term" value="F:transmembrane signaling receptor activity"/>
    <property type="evidence" value="ECO:0007669"/>
    <property type="project" value="InterPro"/>
</dbReference>
<dbReference type="EMBL" id="LZZI01000042">
    <property type="protein sequence ID" value="OOM61054.1"/>
    <property type="molecule type" value="Genomic_DNA"/>
</dbReference>
<name>A0A1S8S6K5_CLOBE</name>
<dbReference type="AlphaFoldDB" id="A0A1S8S6K5"/>
<feature type="domain" description="HAMP" evidence="6">
    <location>
        <begin position="215"/>
        <end position="267"/>
    </location>
</feature>
<feature type="domain" description="Methyl-accepting transducer" evidence="5">
    <location>
        <begin position="272"/>
        <end position="537"/>
    </location>
</feature>
<gene>
    <name evidence="7" type="primary">mcp4_2</name>
    <name evidence="7" type="ORF">CLBCK_25780</name>
</gene>
<dbReference type="RefSeq" id="WP_077839110.1">
    <property type="nucleotide sequence ID" value="NZ_LZZI01000042.1"/>
</dbReference>
<dbReference type="InterPro" id="IPR004090">
    <property type="entry name" value="Chemotax_Me-accpt_rcpt"/>
</dbReference>
<dbReference type="GO" id="GO:0007165">
    <property type="term" value="P:signal transduction"/>
    <property type="evidence" value="ECO:0007669"/>
    <property type="project" value="UniProtKB-KW"/>
</dbReference>
<dbReference type="Proteomes" id="UP000190973">
    <property type="component" value="Unassembled WGS sequence"/>
</dbReference>
<evidence type="ECO:0000259" key="6">
    <source>
        <dbReference type="PROSITE" id="PS50885"/>
    </source>
</evidence>
<comment type="similarity">
    <text evidence="2">Belongs to the methyl-accepting chemotaxis (MCP) protein family.</text>
</comment>
<keyword evidence="4" id="KW-1133">Transmembrane helix</keyword>
<reference evidence="7 8" key="1">
    <citation type="submission" date="2016-05" db="EMBL/GenBank/DDBJ databases">
        <title>Microbial solvent formation.</title>
        <authorList>
            <person name="Poehlein A."/>
            <person name="Montoya Solano J.D."/>
            <person name="Flitsch S."/>
            <person name="Krabben P."/>
            <person name="Duerre P."/>
            <person name="Daniel R."/>
        </authorList>
    </citation>
    <scope>NUCLEOTIDE SEQUENCE [LARGE SCALE GENOMIC DNA]</scope>
    <source>
        <strain evidence="7 8">DSM 53</strain>
    </source>
</reference>
<feature type="transmembrane region" description="Helical" evidence="4">
    <location>
        <begin position="193"/>
        <end position="216"/>
    </location>
</feature>